<reference evidence="1 2" key="1">
    <citation type="submission" date="2023-07" db="EMBL/GenBank/DDBJ databases">
        <title>Genomic Encyclopedia of Type Strains, Phase IV (KMG-IV): sequencing the most valuable type-strain genomes for metagenomic binning, comparative biology and taxonomic classification.</title>
        <authorList>
            <person name="Goeker M."/>
        </authorList>
    </citation>
    <scope>NUCLEOTIDE SEQUENCE [LARGE SCALE GENOMIC DNA]</scope>
    <source>
        <strain evidence="1 2">DSM 16784</strain>
    </source>
</reference>
<gene>
    <name evidence="1" type="ORF">J2S15_001760</name>
</gene>
<comment type="caution">
    <text evidence="1">The sequence shown here is derived from an EMBL/GenBank/DDBJ whole genome shotgun (WGS) entry which is preliminary data.</text>
</comment>
<dbReference type="InterPro" id="IPR049796">
    <property type="entry name" value="CdiI_Ct-like"/>
</dbReference>
<dbReference type="Gene3D" id="1.25.10.10">
    <property type="entry name" value="Leucine-rich Repeat Variant"/>
    <property type="match status" value="1"/>
</dbReference>
<dbReference type="EMBL" id="JAUSUR010000003">
    <property type="protein sequence ID" value="MDQ0361013.1"/>
    <property type="molecule type" value="Genomic_DNA"/>
</dbReference>
<dbReference type="SUPFAM" id="SSF48371">
    <property type="entry name" value="ARM repeat"/>
    <property type="match status" value="1"/>
</dbReference>
<dbReference type="Proteomes" id="UP001230220">
    <property type="component" value="Unassembled WGS sequence"/>
</dbReference>
<evidence type="ECO:0000313" key="1">
    <source>
        <dbReference type="EMBL" id="MDQ0361013.1"/>
    </source>
</evidence>
<keyword evidence="2" id="KW-1185">Reference proteome</keyword>
<dbReference type="RefSeq" id="WP_307407375.1">
    <property type="nucleotide sequence ID" value="NZ_JAUSUR010000003.1"/>
</dbReference>
<dbReference type="InterPro" id="IPR011989">
    <property type="entry name" value="ARM-like"/>
</dbReference>
<name>A0ABU0E2T8_9FIRM</name>
<organism evidence="1 2">
    <name type="scientific">Breznakia pachnodae</name>
    <dbReference type="NCBI Taxonomy" id="265178"/>
    <lineage>
        <taxon>Bacteria</taxon>
        <taxon>Bacillati</taxon>
        <taxon>Bacillota</taxon>
        <taxon>Erysipelotrichia</taxon>
        <taxon>Erysipelotrichales</taxon>
        <taxon>Erysipelotrichaceae</taxon>
        <taxon>Breznakia</taxon>
    </lineage>
</organism>
<evidence type="ECO:0008006" key="3">
    <source>
        <dbReference type="Google" id="ProtNLM"/>
    </source>
</evidence>
<sequence length="126" mass="14779">MERIYKPLSEKTREEVKEILESNDMDALITLPLSLGEYEPDWKFAQDTCMKLAQHEDERVRANAALGLAYVARTKGKLEKNLVKPVLLQLLNNCEEYQWRVIDAINDINLYMNWRIGKKAIKRIEK</sequence>
<dbReference type="CDD" id="cd20694">
    <property type="entry name" value="CdiI_Ct-like"/>
    <property type="match status" value="1"/>
</dbReference>
<proteinExistence type="predicted"/>
<evidence type="ECO:0000313" key="2">
    <source>
        <dbReference type="Proteomes" id="UP001230220"/>
    </source>
</evidence>
<dbReference type="InterPro" id="IPR016024">
    <property type="entry name" value="ARM-type_fold"/>
</dbReference>
<protein>
    <recommendedName>
        <fullName evidence="3">HEAT repeat domain-containing protein</fullName>
    </recommendedName>
</protein>
<accession>A0ABU0E2T8</accession>